<dbReference type="GO" id="GO:0000796">
    <property type="term" value="C:condensin complex"/>
    <property type="evidence" value="ECO:0007669"/>
    <property type="project" value="InterPro"/>
</dbReference>
<evidence type="ECO:0000256" key="4">
    <source>
        <dbReference type="ARBA" id="ARBA00022618"/>
    </source>
</evidence>
<dbReference type="PANTHER" id="PTHR14418">
    <property type="entry name" value="CONDENSIN COMPLEX SUBUNIT 3-RELATED"/>
    <property type="match status" value="1"/>
</dbReference>
<dbReference type="InterPro" id="IPR011989">
    <property type="entry name" value="ARM-like"/>
</dbReference>
<keyword evidence="7" id="KW-0131">Cell cycle</keyword>
<dbReference type="STRING" id="1381753.V2XPA8"/>
<comment type="similarity">
    <text evidence="2">Belongs to the CND3 (condensin subunit 3) family.</text>
</comment>
<dbReference type="KEGG" id="mrr:Moror_12656"/>
<dbReference type="EMBL" id="AWSO01000074">
    <property type="protein sequence ID" value="ESK95582.1"/>
    <property type="molecule type" value="Genomic_DNA"/>
</dbReference>
<dbReference type="InterPro" id="IPR027165">
    <property type="entry name" value="CND3"/>
</dbReference>
<gene>
    <name evidence="10" type="ORF">Moror_12656</name>
</gene>
<dbReference type="OrthoDB" id="27187at2759"/>
<evidence type="ECO:0000259" key="9">
    <source>
        <dbReference type="Pfam" id="PF12719"/>
    </source>
</evidence>
<keyword evidence="11" id="KW-1185">Reference proteome</keyword>
<keyword evidence="5" id="KW-0498">Mitosis</keyword>
<evidence type="ECO:0000256" key="5">
    <source>
        <dbReference type="ARBA" id="ARBA00022776"/>
    </source>
</evidence>
<sequence>MAQCQSALGQLRRKVMAIFQEAQDISEDNRTRLYASLFTIHSGIVQQIALNRGEEDPIGERAFKNILIEVLSKIIDFKKGASQADRAIKFISGYIRFMNQKVLDSIGDEEHGEHYDSLNMDTAASRLTESLIHELRSGFGSSINVVRFRVCQLCAEIMFGMGEIDAQILQEMQDALVNRLRDKDISVRVQAAIALCKLVPIVDDLTLIELLKHTMTDPSPDVRHAILATIPVNVTFLPEILERTRDTVDRIRKVVYHEILGKHLGARFGKGPTHPMRLSLDQRVMIVKNGVRDRDQNVQAAACLLMGSWMDKVAEDLADDDEDGKEIDLTAKVKLLELVKVFGVREGEVARMAVQGVMDARPKLIAELEFDAQYWDFVSAEKLLLARAVIDYCTERENHDIREGVLPETPRLCACIEHAHDALVTMMEVGQGEYSVLDDEQRTCLDDDIDECQLCLEEMLTIAVQLEYMPEMSRLMRTMLSSGVLSEKLVSLSLDVLRSLIPDPRDFICTVVEIVHNLRDRDEHSVDDNPEPDPEACLASIAQTPRSSKSKTQENMSPEEQQCADEVEFKCLVLVADLLERVDEILDNNSTLNGVWIELVRPCLERKELEFQEKAIICLGRMCLISKRMAKDRLRFCIHHAQSLDTPEELRLRYIEMIFDILSHYKQSFLAVEGYNAEFFTQLFSDDLLSPINSAEIDAVICLGVARLLLHSILVNETLLKMLVLCYFEPSYSRNPKVSQILAFFLPRYFCIPQNQVLLKSVLIEIFGELSRCKSKDDDEKMVTLFQIGSILVEWTNPTRSKVSAKDNKDLHIDVAIMIVKELSKPSCVKDKDGIKTLFQLLPKLNLPKTVDDDKIKHLKVFTDALRSARPPRESRPNRAFKSFEEKLLKTYKGQLQDLDDEEWMNMEEHQEVRDFVTSIAFEDEEQPTRKRKRSNSVISVAMDDDVPLNLAMRGKRTAKKQRISYSDSDERDSDSSGPSRRCAEIECGRRMPERATSRIMSLPLWDVEEYEQSTPQTLKEPREVIELLDSDPDDDTRPATNAVSRLYIKDSDSEDEVNYLPVED</sequence>
<dbReference type="Pfam" id="PF12719">
    <property type="entry name" value="Cnd3"/>
    <property type="match status" value="1"/>
</dbReference>
<comment type="subcellular location">
    <subcellularLocation>
        <location evidence="1">Chromosome</location>
    </subcellularLocation>
</comment>
<dbReference type="GO" id="GO:0000793">
    <property type="term" value="C:condensed chromosome"/>
    <property type="evidence" value="ECO:0007669"/>
    <property type="project" value="TreeGrafter"/>
</dbReference>
<evidence type="ECO:0000313" key="10">
    <source>
        <dbReference type="EMBL" id="ESK95582.1"/>
    </source>
</evidence>
<evidence type="ECO:0000256" key="8">
    <source>
        <dbReference type="SAM" id="MobiDB-lite"/>
    </source>
</evidence>
<evidence type="ECO:0000256" key="1">
    <source>
        <dbReference type="ARBA" id="ARBA00004286"/>
    </source>
</evidence>
<proteinExistence type="inferred from homology"/>
<reference evidence="10 11" key="1">
    <citation type="journal article" date="2014" name="BMC Genomics">
        <title>Genome and secretome analysis of the hemibiotrophic fungal pathogen, Moniliophthora roreri, which causes frosty pod rot disease of cacao: mechanisms of the biotrophic and necrotrophic phases.</title>
        <authorList>
            <person name="Meinhardt L.W."/>
            <person name="Costa G.G.L."/>
            <person name="Thomazella D.P.T."/>
            <person name="Teixeira P.J.P.L."/>
            <person name="Carazzolle M.F."/>
            <person name="Schuster S.C."/>
            <person name="Carlson J.E."/>
            <person name="Guiltinan M.J."/>
            <person name="Mieczkowski P."/>
            <person name="Farmer A."/>
            <person name="Ramaraj T."/>
            <person name="Crozier J."/>
            <person name="Davis R.E."/>
            <person name="Shao J."/>
            <person name="Melnick R.L."/>
            <person name="Pereira G.A.G."/>
            <person name="Bailey B.A."/>
        </authorList>
    </citation>
    <scope>NUCLEOTIDE SEQUENCE [LARGE SCALE GENOMIC DNA]</scope>
    <source>
        <strain evidence="10 11">MCA 2997</strain>
    </source>
</reference>
<dbReference type="AlphaFoldDB" id="V2XPA8"/>
<dbReference type="Gene3D" id="1.25.10.10">
    <property type="entry name" value="Leucine-rich Repeat Variant"/>
    <property type="match status" value="1"/>
</dbReference>
<dbReference type="Pfam" id="PF12765">
    <property type="entry name" value="Cohesin_HEAT"/>
    <property type="match status" value="2"/>
</dbReference>
<dbReference type="GO" id="GO:0051301">
    <property type="term" value="P:cell division"/>
    <property type="evidence" value="ECO:0007669"/>
    <property type="project" value="UniProtKB-KW"/>
</dbReference>
<keyword evidence="6" id="KW-0226">DNA condensation</keyword>
<feature type="compositionally biased region" description="Acidic residues" evidence="8">
    <location>
        <begin position="1053"/>
        <end position="1065"/>
    </location>
</feature>
<evidence type="ECO:0000313" key="11">
    <source>
        <dbReference type="Proteomes" id="UP000017559"/>
    </source>
</evidence>
<dbReference type="SUPFAM" id="SSF48371">
    <property type="entry name" value="ARM repeat"/>
    <property type="match status" value="1"/>
</dbReference>
<dbReference type="HOGENOM" id="CLU_004446_1_0_1"/>
<feature type="domain" description="Nuclear condensin complex subunit 3 C-terminal" evidence="9">
    <location>
        <begin position="570"/>
        <end position="847"/>
    </location>
</feature>
<dbReference type="GO" id="GO:0007076">
    <property type="term" value="P:mitotic chromosome condensation"/>
    <property type="evidence" value="ECO:0007669"/>
    <property type="project" value="InterPro"/>
</dbReference>
<evidence type="ECO:0000256" key="2">
    <source>
        <dbReference type="ARBA" id="ARBA00006533"/>
    </source>
</evidence>
<organism evidence="10 11">
    <name type="scientific">Moniliophthora roreri (strain MCA 2997)</name>
    <name type="common">Cocoa frosty pod rot fungus</name>
    <name type="synonym">Crinipellis roreri</name>
    <dbReference type="NCBI Taxonomy" id="1381753"/>
    <lineage>
        <taxon>Eukaryota</taxon>
        <taxon>Fungi</taxon>
        <taxon>Dikarya</taxon>
        <taxon>Basidiomycota</taxon>
        <taxon>Agaricomycotina</taxon>
        <taxon>Agaricomycetes</taxon>
        <taxon>Agaricomycetidae</taxon>
        <taxon>Agaricales</taxon>
        <taxon>Marasmiineae</taxon>
        <taxon>Marasmiaceae</taxon>
        <taxon>Moniliophthora</taxon>
    </lineage>
</organism>
<feature type="region of interest" description="Disordered" evidence="8">
    <location>
        <begin position="952"/>
        <end position="983"/>
    </location>
</feature>
<evidence type="ECO:0000256" key="6">
    <source>
        <dbReference type="ARBA" id="ARBA00023067"/>
    </source>
</evidence>
<name>V2XPA8_MONRO</name>
<keyword evidence="4" id="KW-0132">Cell division</keyword>
<accession>V2XPA8</accession>
<protein>
    <submittedName>
        <fullName evidence="10">Chromosome condensation complex protein</fullName>
    </submittedName>
</protein>
<dbReference type="PANTHER" id="PTHR14418:SF5">
    <property type="entry name" value="CONDENSIN COMPLEX SUBUNIT 3"/>
    <property type="match status" value="1"/>
</dbReference>
<comment type="caution">
    <text evidence="10">The sequence shown here is derived from an EMBL/GenBank/DDBJ whole genome shotgun (WGS) entry which is preliminary data.</text>
</comment>
<dbReference type="InterPro" id="IPR025977">
    <property type="entry name" value="Cnd3_C"/>
</dbReference>
<evidence type="ECO:0000256" key="3">
    <source>
        <dbReference type="ARBA" id="ARBA00022454"/>
    </source>
</evidence>
<dbReference type="InterPro" id="IPR016024">
    <property type="entry name" value="ARM-type_fold"/>
</dbReference>
<dbReference type="InterPro" id="IPR026003">
    <property type="entry name" value="Cohesin_HEAT"/>
</dbReference>
<feature type="region of interest" description="Disordered" evidence="8">
    <location>
        <begin position="1028"/>
        <end position="1065"/>
    </location>
</feature>
<evidence type="ECO:0000256" key="7">
    <source>
        <dbReference type="ARBA" id="ARBA00023306"/>
    </source>
</evidence>
<dbReference type="Proteomes" id="UP000017559">
    <property type="component" value="Unassembled WGS sequence"/>
</dbReference>
<feature type="compositionally biased region" description="Basic residues" evidence="8">
    <location>
        <begin position="954"/>
        <end position="963"/>
    </location>
</feature>
<keyword evidence="3" id="KW-0158">Chromosome</keyword>